<evidence type="ECO:0000313" key="4">
    <source>
        <dbReference type="Proteomes" id="UP001209570"/>
    </source>
</evidence>
<protein>
    <recommendedName>
        <fullName evidence="5">Multidrug/Oligosaccharidyl-lipid/Polysaccharide (MOP) Flippase Superfamily</fullName>
    </recommendedName>
</protein>
<keyword evidence="2" id="KW-0472">Membrane</keyword>
<dbReference type="GO" id="GO:0015297">
    <property type="term" value="F:antiporter activity"/>
    <property type="evidence" value="ECO:0007669"/>
    <property type="project" value="InterPro"/>
</dbReference>
<evidence type="ECO:0008006" key="5">
    <source>
        <dbReference type="Google" id="ProtNLM"/>
    </source>
</evidence>
<feature type="transmembrane region" description="Helical" evidence="2">
    <location>
        <begin position="424"/>
        <end position="450"/>
    </location>
</feature>
<evidence type="ECO:0000256" key="2">
    <source>
        <dbReference type="SAM" id="Phobius"/>
    </source>
</evidence>
<feature type="transmembrane region" description="Helical" evidence="2">
    <location>
        <begin position="275"/>
        <end position="294"/>
    </location>
</feature>
<feature type="transmembrane region" description="Helical" evidence="2">
    <location>
        <begin position="498"/>
        <end position="519"/>
    </location>
</feature>
<evidence type="ECO:0000313" key="3">
    <source>
        <dbReference type="EMBL" id="KAJ0405371.1"/>
    </source>
</evidence>
<feature type="transmembrane region" description="Helical" evidence="2">
    <location>
        <begin position="238"/>
        <end position="263"/>
    </location>
</feature>
<keyword evidence="4" id="KW-1185">Reference proteome</keyword>
<dbReference type="Pfam" id="PF01554">
    <property type="entry name" value="MatE"/>
    <property type="match status" value="2"/>
</dbReference>
<name>A0AAD5LPN7_PYTIN</name>
<feature type="transmembrane region" description="Helical" evidence="2">
    <location>
        <begin position="389"/>
        <end position="412"/>
    </location>
</feature>
<evidence type="ECO:0000256" key="1">
    <source>
        <dbReference type="ARBA" id="ARBA00010199"/>
    </source>
</evidence>
<proteinExistence type="inferred from homology"/>
<keyword evidence="2" id="KW-1133">Transmembrane helix</keyword>
<keyword evidence="2" id="KW-0812">Transmembrane</keyword>
<sequence length="588" mass="63544">MDDPRLMDDALLLQKDEPQHRALQLELARVTHGAGLHVESGAAETTPLLRPSLQLMAGADRVVLDDDRAVDLKDLLHQLCDEEHAAVTADLRAPAMDIVWDECHQLWQLAIPLFLVTVTEYLPQTLLTMMVGRSDAEHSTQIIAGTSLTNLFQLLLVQSMLMGIGSAVDTLLLVQSMLMGIGSAVDTVCSQAYGGKRLVELWLFSQAGLIVYLLYMPFVSLLLLNANPILLLLGQPPTIAAIAAKLLVLNFVCLPFAIVFSVAKSALQAQNIVQPFMTVSIISWGVSLPIAYVLGFHTSLGYVGVLLSTVVNAVVKALAILPVVIRNDTFRSAWPGWQWRRALSLVPQVARLGASSVLMVLFQSSSSGFIQLLAGLLPNAATVMSANSIFSTMMMFVFMPLMGICIAAAVRIGNALGAGQARRASLIGTIAMVAALVVASLGLLVFVFIAPSYVRSFTTNASAVEETLRLFRSQWVIIPLQGFTFGIQGILRGTGRQWVCALLKFIFLLVCGVPLGFVLARHLQLNLIGLWMGHTLGTLGFAVAGTVWVCRLPWVSMALEARRSTHLRVVALGPKEGHEPEAEAEPSV</sequence>
<dbReference type="InterPro" id="IPR002528">
    <property type="entry name" value="MATE_fam"/>
</dbReference>
<dbReference type="GO" id="GO:0016020">
    <property type="term" value="C:membrane"/>
    <property type="evidence" value="ECO:0007669"/>
    <property type="project" value="InterPro"/>
</dbReference>
<dbReference type="PANTHER" id="PTHR11206">
    <property type="entry name" value="MULTIDRUG RESISTANCE PROTEIN"/>
    <property type="match status" value="1"/>
</dbReference>
<accession>A0AAD5LPN7</accession>
<comment type="caution">
    <text evidence="3">The sequence shown here is derived from an EMBL/GenBank/DDBJ whole genome shotgun (WGS) entry which is preliminary data.</text>
</comment>
<organism evidence="3 4">
    <name type="scientific">Pythium insidiosum</name>
    <name type="common">Pythiosis disease agent</name>
    <dbReference type="NCBI Taxonomy" id="114742"/>
    <lineage>
        <taxon>Eukaryota</taxon>
        <taxon>Sar</taxon>
        <taxon>Stramenopiles</taxon>
        <taxon>Oomycota</taxon>
        <taxon>Peronosporomycetes</taxon>
        <taxon>Pythiales</taxon>
        <taxon>Pythiaceae</taxon>
        <taxon>Pythium</taxon>
    </lineage>
</organism>
<feature type="transmembrane region" description="Helical" evidence="2">
    <location>
        <begin position="300"/>
        <end position="325"/>
    </location>
</feature>
<gene>
    <name evidence="3" type="ORF">P43SY_000250</name>
</gene>
<dbReference type="EMBL" id="JAKCXM010000046">
    <property type="protein sequence ID" value="KAJ0405371.1"/>
    <property type="molecule type" value="Genomic_DNA"/>
</dbReference>
<dbReference type="AlphaFoldDB" id="A0AAD5LPN7"/>
<reference evidence="3" key="1">
    <citation type="submission" date="2021-12" db="EMBL/GenBank/DDBJ databases">
        <title>Prjna785345.</title>
        <authorList>
            <person name="Rujirawat T."/>
            <person name="Krajaejun T."/>
        </authorList>
    </citation>
    <scope>NUCLEOTIDE SEQUENCE</scope>
    <source>
        <strain evidence="3">Pi057C3</strain>
    </source>
</reference>
<dbReference type="GO" id="GO:0042910">
    <property type="term" value="F:xenobiotic transmembrane transporter activity"/>
    <property type="evidence" value="ECO:0007669"/>
    <property type="project" value="InterPro"/>
</dbReference>
<comment type="similarity">
    <text evidence="1">Belongs to the multi antimicrobial extrusion (MATE) (TC 2.A.66.1) family.</text>
</comment>
<dbReference type="Proteomes" id="UP001209570">
    <property type="component" value="Unassembled WGS sequence"/>
</dbReference>
<feature type="transmembrane region" description="Helical" evidence="2">
    <location>
        <begin position="531"/>
        <end position="554"/>
    </location>
</feature>
<feature type="transmembrane region" description="Helical" evidence="2">
    <location>
        <begin position="201"/>
        <end position="226"/>
    </location>
</feature>